<dbReference type="EMBL" id="JAPDMQ010000713">
    <property type="protein sequence ID" value="KAK0521070.1"/>
    <property type="molecule type" value="Genomic_DNA"/>
</dbReference>
<comment type="caution">
    <text evidence="1">The sequence shown here is derived from an EMBL/GenBank/DDBJ whole genome shotgun (WGS) entry which is preliminary data.</text>
</comment>
<organism evidence="1 2">
    <name type="scientific">Tilletia horrida</name>
    <dbReference type="NCBI Taxonomy" id="155126"/>
    <lineage>
        <taxon>Eukaryota</taxon>
        <taxon>Fungi</taxon>
        <taxon>Dikarya</taxon>
        <taxon>Basidiomycota</taxon>
        <taxon>Ustilaginomycotina</taxon>
        <taxon>Exobasidiomycetes</taxon>
        <taxon>Tilletiales</taxon>
        <taxon>Tilletiaceae</taxon>
        <taxon>Tilletia</taxon>
    </lineage>
</organism>
<evidence type="ECO:0000313" key="1">
    <source>
        <dbReference type="EMBL" id="KAK0521070.1"/>
    </source>
</evidence>
<accession>A0AAN6G4Z0</accession>
<protein>
    <submittedName>
        <fullName evidence="1">Uncharacterized protein</fullName>
    </submittedName>
</protein>
<dbReference type="Proteomes" id="UP001176521">
    <property type="component" value="Unassembled WGS sequence"/>
</dbReference>
<keyword evidence="2" id="KW-1185">Reference proteome</keyword>
<dbReference type="AlphaFoldDB" id="A0AAN6G4Z0"/>
<gene>
    <name evidence="1" type="ORF">OC842_006897</name>
</gene>
<proteinExistence type="predicted"/>
<name>A0AAN6G4Z0_9BASI</name>
<sequence length="283" mass="31314">MSSSPSLDPEIVDAVHLLLRNSHGQRSVGGDRPPFFTAVAAVKIANALADASSTIRAVVSERMAHHFHMFEPSLSPSVSSTARMWIPRDDDAHWEAETYFLETFRAGDITRQDLLDQIDAFDRYSPTDAQSMKVDARIPAISVLPPSALYGPDCFPLWMASTTLICRVGMPNPNLKFLHLRFSADSTLLARVVQIVSASCAVRDVVVEVDHPRAHPQDTDVPILHLSKLALAGQEYAELERFVFRAPGVDVRVGDDAPFARRVTQCTTFVLAVRSMHLTTPRR</sequence>
<evidence type="ECO:0000313" key="2">
    <source>
        <dbReference type="Proteomes" id="UP001176521"/>
    </source>
</evidence>
<reference evidence="1" key="1">
    <citation type="journal article" date="2023" name="PhytoFront">
        <title>Draft Genome Resources of Seven Strains of Tilletia horrida, Causal Agent of Kernel Smut of Rice.</title>
        <authorList>
            <person name="Khanal S."/>
            <person name="Antony Babu S."/>
            <person name="Zhou X.G."/>
        </authorList>
    </citation>
    <scope>NUCLEOTIDE SEQUENCE</scope>
    <source>
        <strain evidence="1">TX3</strain>
    </source>
</reference>